<dbReference type="PANTHER" id="PTHR47481">
    <property type="match status" value="1"/>
</dbReference>
<accession>R7UUE9</accession>
<gene>
    <name evidence="2" type="ORF">CAPTEDRAFT_211739</name>
</gene>
<proteinExistence type="predicted"/>
<dbReference type="EnsemblMetazoa" id="CapteT211739">
    <property type="protein sequence ID" value="CapteP211739"/>
    <property type="gene ID" value="CapteG211739"/>
</dbReference>
<feature type="region of interest" description="Disordered" evidence="1">
    <location>
        <begin position="145"/>
        <end position="174"/>
    </location>
</feature>
<dbReference type="PANTHER" id="PTHR47481:SF31">
    <property type="entry name" value="OS01G0873500 PROTEIN"/>
    <property type="match status" value="1"/>
</dbReference>
<keyword evidence="4" id="KW-1185">Reference proteome</keyword>
<sequence length="196" mass="21832">MSVESKVNIDKLGGQNDWQTWKFQMKHLLKAKGLWGIVNGTEELQVGANEEQTTDFCRRSERALAYVVLHIERSQLYLTIKKIVDQLAAIGVTIDEEDQVMTLLGSLPESFDTIVTALETQEIMTPTVVQQALINAEQKKLQARESKDEQILVASHSSGSGESRGGFNRGHCNQKDVLKNASNVDGMEINSKDMPE</sequence>
<reference evidence="4" key="1">
    <citation type="submission" date="2012-12" db="EMBL/GenBank/DDBJ databases">
        <authorList>
            <person name="Hellsten U."/>
            <person name="Grimwood J."/>
            <person name="Chapman J.A."/>
            <person name="Shapiro H."/>
            <person name="Aerts A."/>
            <person name="Otillar R.P."/>
            <person name="Terry A.Y."/>
            <person name="Boore J.L."/>
            <person name="Simakov O."/>
            <person name="Marletaz F."/>
            <person name="Cho S.-J."/>
            <person name="Edsinger-Gonzales E."/>
            <person name="Havlak P."/>
            <person name="Kuo D.-H."/>
            <person name="Larsson T."/>
            <person name="Lv J."/>
            <person name="Arendt D."/>
            <person name="Savage R."/>
            <person name="Osoegawa K."/>
            <person name="de Jong P."/>
            <person name="Lindberg D.R."/>
            <person name="Seaver E.C."/>
            <person name="Weisblat D.A."/>
            <person name="Putnam N.H."/>
            <person name="Grigoriev I.V."/>
            <person name="Rokhsar D.S."/>
        </authorList>
    </citation>
    <scope>NUCLEOTIDE SEQUENCE</scope>
    <source>
        <strain evidence="4">I ESC-2004</strain>
    </source>
</reference>
<reference evidence="2 4" key="2">
    <citation type="journal article" date="2013" name="Nature">
        <title>Insights into bilaterian evolution from three spiralian genomes.</title>
        <authorList>
            <person name="Simakov O."/>
            <person name="Marletaz F."/>
            <person name="Cho S.J."/>
            <person name="Edsinger-Gonzales E."/>
            <person name="Havlak P."/>
            <person name="Hellsten U."/>
            <person name="Kuo D.H."/>
            <person name="Larsson T."/>
            <person name="Lv J."/>
            <person name="Arendt D."/>
            <person name="Savage R."/>
            <person name="Osoegawa K."/>
            <person name="de Jong P."/>
            <person name="Grimwood J."/>
            <person name="Chapman J.A."/>
            <person name="Shapiro H."/>
            <person name="Aerts A."/>
            <person name="Otillar R.P."/>
            <person name="Terry A.Y."/>
            <person name="Boore J.L."/>
            <person name="Grigoriev I.V."/>
            <person name="Lindberg D.R."/>
            <person name="Seaver E.C."/>
            <person name="Weisblat D.A."/>
            <person name="Putnam N.H."/>
            <person name="Rokhsar D.S."/>
        </authorList>
    </citation>
    <scope>NUCLEOTIDE SEQUENCE</scope>
    <source>
        <strain evidence="2 4">I ESC-2004</strain>
    </source>
</reference>
<dbReference type="HOGENOM" id="CLU_1393288_0_0_1"/>
<organism evidence="2">
    <name type="scientific">Capitella teleta</name>
    <name type="common">Polychaete worm</name>
    <dbReference type="NCBI Taxonomy" id="283909"/>
    <lineage>
        <taxon>Eukaryota</taxon>
        <taxon>Metazoa</taxon>
        <taxon>Spiralia</taxon>
        <taxon>Lophotrochozoa</taxon>
        <taxon>Annelida</taxon>
        <taxon>Polychaeta</taxon>
        <taxon>Sedentaria</taxon>
        <taxon>Scolecida</taxon>
        <taxon>Capitellidae</taxon>
        <taxon>Capitella</taxon>
    </lineage>
</organism>
<dbReference type="AlphaFoldDB" id="R7UUE9"/>
<reference evidence="3" key="3">
    <citation type="submission" date="2015-06" db="UniProtKB">
        <authorList>
            <consortium name="EnsemblMetazoa"/>
        </authorList>
    </citation>
    <scope>IDENTIFICATION</scope>
</reference>
<evidence type="ECO:0000313" key="3">
    <source>
        <dbReference type="EnsemblMetazoa" id="CapteP211739"/>
    </source>
</evidence>
<dbReference type="EMBL" id="KB297900">
    <property type="protein sequence ID" value="ELU09815.1"/>
    <property type="molecule type" value="Genomic_DNA"/>
</dbReference>
<evidence type="ECO:0000313" key="2">
    <source>
        <dbReference type="EMBL" id="ELU09815.1"/>
    </source>
</evidence>
<dbReference type="Pfam" id="PF14223">
    <property type="entry name" value="Retrotran_gag_2"/>
    <property type="match status" value="1"/>
</dbReference>
<dbReference type="STRING" id="283909.R7UUE9"/>
<dbReference type="OMA" id="LMDEYHR"/>
<evidence type="ECO:0000313" key="4">
    <source>
        <dbReference type="Proteomes" id="UP000014760"/>
    </source>
</evidence>
<protein>
    <submittedName>
        <fullName evidence="2 3">Uncharacterized protein</fullName>
    </submittedName>
</protein>
<dbReference type="EMBL" id="AMQN01041447">
    <property type="status" value="NOT_ANNOTATED_CDS"/>
    <property type="molecule type" value="Genomic_DNA"/>
</dbReference>
<feature type="non-terminal residue" evidence="2">
    <location>
        <position position="196"/>
    </location>
</feature>
<name>R7UUE9_CAPTE</name>
<dbReference type="Proteomes" id="UP000014760">
    <property type="component" value="Unassembled WGS sequence"/>
</dbReference>
<evidence type="ECO:0000256" key="1">
    <source>
        <dbReference type="SAM" id="MobiDB-lite"/>
    </source>
</evidence>
<dbReference type="OrthoDB" id="8066685at2759"/>